<evidence type="ECO:0000259" key="1">
    <source>
        <dbReference type="Pfam" id="PF13392"/>
    </source>
</evidence>
<dbReference type="EMBL" id="LR798316">
    <property type="protein sequence ID" value="CAB5223234.1"/>
    <property type="molecule type" value="Genomic_DNA"/>
</dbReference>
<accession>A0A6J7X4N6</accession>
<reference evidence="2" key="1">
    <citation type="submission" date="2020-05" db="EMBL/GenBank/DDBJ databases">
        <authorList>
            <person name="Chiriac C."/>
            <person name="Salcher M."/>
            <person name="Ghai R."/>
            <person name="Kavagutti S V."/>
        </authorList>
    </citation>
    <scope>NUCLEOTIDE SEQUENCE</scope>
</reference>
<dbReference type="InterPro" id="IPR044925">
    <property type="entry name" value="His-Me_finger_sf"/>
</dbReference>
<proteinExistence type="predicted"/>
<gene>
    <name evidence="2" type="ORF">UFOVP385_14</name>
</gene>
<dbReference type="InterPro" id="IPR003615">
    <property type="entry name" value="HNH_nuc"/>
</dbReference>
<dbReference type="Gene3D" id="3.90.75.20">
    <property type="match status" value="1"/>
</dbReference>
<evidence type="ECO:0000313" key="2">
    <source>
        <dbReference type="EMBL" id="CAB5223234.1"/>
    </source>
</evidence>
<dbReference type="Pfam" id="PF13392">
    <property type="entry name" value="HNH_3"/>
    <property type="match status" value="1"/>
</dbReference>
<sequence length="127" mass="14530">MAQLQIKKHPKFKDYGADIDGNIYSFKSGKIKQLIVGNHKRGYLQLRVSIPKVESKMYLVHRFAYECNTQQIISNGLQINHIDNCKTNNHMDNLELVTDYENKQKGIEAGVLYGSANPNHPFYSTSI</sequence>
<dbReference type="SUPFAM" id="SSF54060">
    <property type="entry name" value="His-Me finger endonucleases"/>
    <property type="match status" value="1"/>
</dbReference>
<protein>
    <submittedName>
        <fullName evidence="2">HNH nuclease</fullName>
    </submittedName>
</protein>
<name>A0A6J7X4N6_9CAUD</name>
<organism evidence="2">
    <name type="scientific">uncultured Caudovirales phage</name>
    <dbReference type="NCBI Taxonomy" id="2100421"/>
    <lineage>
        <taxon>Viruses</taxon>
        <taxon>Duplodnaviria</taxon>
        <taxon>Heunggongvirae</taxon>
        <taxon>Uroviricota</taxon>
        <taxon>Caudoviricetes</taxon>
        <taxon>Peduoviridae</taxon>
        <taxon>Maltschvirus</taxon>
        <taxon>Maltschvirus maltsch</taxon>
    </lineage>
</organism>
<feature type="domain" description="HNH nuclease" evidence="1">
    <location>
        <begin position="58"/>
        <end position="103"/>
    </location>
</feature>